<dbReference type="AlphaFoldDB" id="A0AAF0ZND9"/>
<feature type="non-terminal residue" evidence="8">
    <location>
        <position position="277"/>
    </location>
</feature>
<dbReference type="GO" id="GO:0016787">
    <property type="term" value="F:hydrolase activity"/>
    <property type="evidence" value="ECO:0007669"/>
    <property type="project" value="UniProtKB-KW"/>
</dbReference>
<evidence type="ECO:0000313" key="8">
    <source>
        <dbReference type="EMBL" id="WMV45601.1"/>
    </source>
</evidence>
<proteinExistence type="predicted"/>
<keyword evidence="9" id="KW-1185">Reference proteome</keyword>
<dbReference type="PANTHER" id="PTHR37984">
    <property type="entry name" value="PROTEIN CBG26694"/>
    <property type="match status" value="1"/>
</dbReference>
<reference evidence="8" key="1">
    <citation type="submission" date="2023-08" db="EMBL/GenBank/DDBJ databases">
        <title>A de novo genome assembly of Solanum verrucosum Schlechtendal, a Mexican diploid species geographically isolated from the other diploid A-genome species in potato relatives.</title>
        <authorList>
            <person name="Hosaka K."/>
        </authorList>
    </citation>
    <scope>NUCLEOTIDE SEQUENCE</scope>
    <source>
        <tissue evidence="8">Young leaves</tissue>
    </source>
</reference>
<dbReference type="GO" id="GO:0003964">
    <property type="term" value="F:RNA-directed DNA polymerase activity"/>
    <property type="evidence" value="ECO:0007669"/>
    <property type="project" value="UniProtKB-KW"/>
</dbReference>
<evidence type="ECO:0000256" key="2">
    <source>
        <dbReference type="ARBA" id="ARBA00022695"/>
    </source>
</evidence>
<keyword evidence="5" id="KW-0378">Hydrolase</keyword>
<dbReference type="PANTHER" id="PTHR37984:SF5">
    <property type="entry name" value="PROTEIN NYNRIN-LIKE"/>
    <property type="match status" value="1"/>
</dbReference>
<dbReference type="InterPro" id="IPR043502">
    <property type="entry name" value="DNA/RNA_pol_sf"/>
</dbReference>
<sequence length="277" mass="32277">IELVPVVNEFLDVFPNDLPGVPPEREIDFGIDLFPDTQPISIPPYRMAPVELNELKEQLRDLLEKGFIRPNYRQLNRVTVKNKYPLPRIDDLFDQLQVSGDGIKVDPKKTDVIRNWPRPLTLLDIRSFLGLAGYYRRFVNEFSSIASPMTKLTQKKAKFEWTDEGFVVYCDASRVGLGCLLMQNGKVIAYASRQLKVHEKNYPTHDLELAAVVFALKIWHHYLYGVHVDVFTDHKSLQYVFTQKDLNLRRRRWLEFLKDYDMSVHYHPDKANVVADA</sequence>
<organism evidence="8 9">
    <name type="scientific">Solanum verrucosum</name>
    <dbReference type="NCBI Taxonomy" id="315347"/>
    <lineage>
        <taxon>Eukaryota</taxon>
        <taxon>Viridiplantae</taxon>
        <taxon>Streptophyta</taxon>
        <taxon>Embryophyta</taxon>
        <taxon>Tracheophyta</taxon>
        <taxon>Spermatophyta</taxon>
        <taxon>Magnoliopsida</taxon>
        <taxon>eudicotyledons</taxon>
        <taxon>Gunneridae</taxon>
        <taxon>Pentapetalae</taxon>
        <taxon>asterids</taxon>
        <taxon>lamiids</taxon>
        <taxon>Solanales</taxon>
        <taxon>Solanaceae</taxon>
        <taxon>Solanoideae</taxon>
        <taxon>Solaneae</taxon>
        <taxon>Solanum</taxon>
    </lineage>
</organism>
<evidence type="ECO:0000259" key="7">
    <source>
        <dbReference type="Pfam" id="PF17917"/>
    </source>
</evidence>
<protein>
    <recommendedName>
        <fullName evidence="7">Reverse transcriptase RNase H-like domain-containing protein</fullName>
    </recommendedName>
</protein>
<dbReference type="InterPro" id="IPR050951">
    <property type="entry name" value="Retrovirus_Pol_polyprotein"/>
</dbReference>
<evidence type="ECO:0000256" key="1">
    <source>
        <dbReference type="ARBA" id="ARBA00022679"/>
    </source>
</evidence>
<evidence type="ECO:0000256" key="5">
    <source>
        <dbReference type="ARBA" id="ARBA00022801"/>
    </source>
</evidence>
<keyword evidence="4" id="KW-0255">Endonuclease</keyword>
<name>A0AAF0ZND9_SOLVR</name>
<dbReference type="FunFam" id="3.30.70.270:FF:000020">
    <property type="entry name" value="Transposon Tf2-6 polyprotein-like Protein"/>
    <property type="match status" value="1"/>
</dbReference>
<keyword evidence="6" id="KW-0695">RNA-directed DNA polymerase</keyword>
<dbReference type="EMBL" id="CP133620">
    <property type="protein sequence ID" value="WMV45601.1"/>
    <property type="molecule type" value="Genomic_DNA"/>
</dbReference>
<dbReference type="Gene3D" id="3.10.10.10">
    <property type="entry name" value="HIV Type 1 Reverse Transcriptase, subunit A, domain 1"/>
    <property type="match status" value="2"/>
</dbReference>
<dbReference type="FunFam" id="3.10.20.370:FF:000001">
    <property type="entry name" value="Retrovirus-related Pol polyprotein from transposon 17.6-like protein"/>
    <property type="match status" value="1"/>
</dbReference>
<evidence type="ECO:0000256" key="3">
    <source>
        <dbReference type="ARBA" id="ARBA00022722"/>
    </source>
</evidence>
<dbReference type="GO" id="GO:0004519">
    <property type="term" value="F:endonuclease activity"/>
    <property type="evidence" value="ECO:0007669"/>
    <property type="project" value="UniProtKB-KW"/>
</dbReference>
<dbReference type="InterPro" id="IPR043128">
    <property type="entry name" value="Rev_trsase/Diguanyl_cyclase"/>
</dbReference>
<feature type="non-terminal residue" evidence="8">
    <location>
        <position position="1"/>
    </location>
</feature>
<accession>A0AAF0ZND9</accession>
<evidence type="ECO:0000313" key="9">
    <source>
        <dbReference type="Proteomes" id="UP001234989"/>
    </source>
</evidence>
<keyword evidence="2" id="KW-0548">Nucleotidyltransferase</keyword>
<dbReference type="SUPFAM" id="SSF56672">
    <property type="entry name" value="DNA/RNA polymerases"/>
    <property type="match status" value="1"/>
</dbReference>
<dbReference type="Proteomes" id="UP001234989">
    <property type="component" value="Chromosome 9"/>
</dbReference>
<gene>
    <name evidence="8" type="ORF">MTR67_038986</name>
</gene>
<dbReference type="Gene3D" id="3.30.70.270">
    <property type="match status" value="2"/>
</dbReference>
<dbReference type="InterPro" id="IPR041373">
    <property type="entry name" value="RT_RNaseH"/>
</dbReference>
<evidence type="ECO:0000256" key="6">
    <source>
        <dbReference type="ARBA" id="ARBA00022918"/>
    </source>
</evidence>
<keyword evidence="3" id="KW-0540">Nuclease</keyword>
<feature type="domain" description="Reverse transcriptase RNase H-like" evidence="7">
    <location>
        <begin position="164"/>
        <end position="260"/>
    </location>
</feature>
<dbReference type="CDD" id="cd09274">
    <property type="entry name" value="RNase_HI_RT_Ty3"/>
    <property type="match status" value="1"/>
</dbReference>
<keyword evidence="1" id="KW-0808">Transferase</keyword>
<evidence type="ECO:0000256" key="4">
    <source>
        <dbReference type="ARBA" id="ARBA00022759"/>
    </source>
</evidence>
<dbReference type="Pfam" id="PF17917">
    <property type="entry name" value="RT_RNaseH"/>
    <property type="match status" value="1"/>
</dbReference>